<dbReference type="SUPFAM" id="SSF56935">
    <property type="entry name" value="Porins"/>
    <property type="match status" value="1"/>
</dbReference>
<sequence length="698" mass="74534">MVAVVQARSARAFLLSMSLVSSGCLLPAAAIAQRAEDGASDDIVVSADRRDSFGADYVQAGTFRDARLIDTPLTVSVLTRPLLDAQQAQSLNDAVRNTAGVSQAQINTSIYSNLAVRGITLNNFTNVRWNGVLPVVNVIEQPVEAMDRVEVLKGAAGLYYGFATPSGIVNLVTARAGTTPVTRFTVSGNAYGAIGLTGDVGRRSGAVGIRINGGTGLVATGVRWTRGQRGFATLAFDWTPTDAVQILVDAAYIAKTITEPTEFSLAAVHDRIVLPPLSSPHRNLGADWMQARGRETNLLARVNYDVAPRWRLAAAIGRSYLTRDRAYSSFGRYDPLTGDGIVTVARTRGNDFTNLVYRGDLSGGIRTGPLHHDLLVGIAVQIRDGNVPIAVRRAVPQNLNHPVPIPPQPSPPRIVPNPTRTVDRGVYLFDRASVGDWLQATIGWRKTRYTDVSSASAYEVDPTTLSYGLMVKPVRWISAYANYIEGLEPGPIAQQIARNAGEMLPAAVSRQQEAGIKIAPLTRLLLTGTWFRIARPSAYLNSSNLFVQDGEAVYQGGEFSAVGEVGANLSITASAMALSARQRTGSPDVAGKRIENVAPGSGSLFALYRVASAPGLSLSAGLFRVGRRAVNALNQAEVPGYTTIDLGAGYRFTLSGRSAAVRAYADNVTGRRYWASTGSSLLAQGLPRTIRLSLSLDL</sequence>
<evidence type="ECO:0000256" key="9">
    <source>
        <dbReference type="ARBA" id="ARBA00023237"/>
    </source>
</evidence>
<keyword evidence="12" id="KW-0732">Signal</keyword>
<evidence type="ECO:0000256" key="11">
    <source>
        <dbReference type="RuleBase" id="RU003357"/>
    </source>
</evidence>
<keyword evidence="4 10" id="KW-1134">Transmembrane beta strand</keyword>
<evidence type="ECO:0000313" key="15">
    <source>
        <dbReference type="EMBL" id="MEI5685788.1"/>
    </source>
</evidence>
<dbReference type="RefSeq" id="WP_336544317.1">
    <property type="nucleotide sequence ID" value="NZ_JBBBDM010000001.1"/>
</dbReference>
<evidence type="ECO:0000313" key="16">
    <source>
        <dbReference type="Proteomes" id="UP001367771"/>
    </source>
</evidence>
<name>A0ABU8GY50_9SPHN</name>
<evidence type="ECO:0000256" key="8">
    <source>
        <dbReference type="ARBA" id="ARBA00023170"/>
    </source>
</evidence>
<keyword evidence="3 10" id="KW-0813">Transport</keyword>
<proteinExistence type="inferred from homology"/>
<evidence type="ECO:0000259" key="14">
    <source>
        <dbReference type="Pfam" id="PF07715"/>
    </source>
</evidence>
<keyword evidence="9 10" id="KW-0998">Cell outer membrane</keyword>
<dbReference type="Gene3D" id="2.170.130.10">
    <property type="entry name" value="TonB-dependent receptor, plug domain"/>
    <property type="match status" value="1"/>
</dbReference>
<keyword evidence="7 10" id="KW-0472">Membrane</keyword>
<evidence type="ECO:0000259" key="13">
    <source>
        <dbReference type="Pfam" id="PF00593"/>
    </source>
</evidence>
<evidence type="ECO:0000256" key="7">
    <source>
        <dbReference type="ARBA" id="ARBA00023136"/>
    </source>
</evidence>
<comment type="similarity">
    <text evidence="2 10 11">Belongs to the TonB-dependent receptor family.</text>
</comment>
<dbReference type="Proteomes" id="UP001367771">
    <property type="component" value="Unassembled WGS sequence"/>
</dbReference>
<evidence type="ECO:0000256" key="1">
    <source>
        <dbReference type="ARBA" id="ARBA00004571"/>
    </source>
</evidence>
<dbReference type="InterPro" id="IPR036942">
    <property type="entry name" value="Beta-barrel_TonB_sf"/>
</dbReference>
<dbReference type="InterPro" id="IPR010105">
    <property type="entry name" value="TonB_sidphr_rcpt"/>
</dbReference>
<dbReference type="PROSITE" id="PS52016">
    <property type="entry name" value="TONB_DEPENDENT_REC_3"/>
    <property type="match status" value="1"/>
</dbReference>
<dbReference type="EMBL" id="JBBBDM010000001">
    <property type="protein sequence ID" value="MEI5685788.1"/>
    <property type="molecule type" value="Genomic_DNA"/>
</dbReference>
<dbReference type="InterPro" id="IPR000531">
    <property type="entry name" value="Beta-barrel_TonB"/>
</dbReference>
<keyword evidence="8 15" id="KW-0675">Receptor</keyword>
<keyword evidence="5 10" id="KW-0812">Transmembrane</keyword>
<dbReference type="InterPro" id="IPR037066">
    <property type="entry name" value="Plug_dom_sf"/>
</dbReference>
<evidence type="ECO:0000256" key="3">
    <source>
        <dbReference type="ARBA" id="ARBA00022448"/>
    </source>
</evidence>
<dbReference type="Pfam" id="PF00593">
    <property type="entry name" value="TonB_dep_Rec_b-barrel"/>
    <property type="match status" value="1"/>
</dbReference>
<comment type="caution">
    <text evidence="15">The sequence shown here is derived from an EMBL/GenBank/DDBJ whole genome shotgun (WGS) entry which is preliminary data.</text>
</comment>
<dbReference type="NCBIfam" id="TIGR01783">
    <property type="entry name" value="TonB-siderophor"/>
    <property type="match status" value="1"/>
</dbReference>
<feature type="domain" description="TonB-dependent receptor plug" evidence="14">
    <location>
        <begin position="68"/>
        <end position="167"/>
    </location>
</feature>
<dbReference type="Pfam" id="PF07715">
    <property type="entry name" value="Plug"/>
    <property type="match status" value="1"/>
</dbReference>
<dbReference type="InterPro" id="IPR012910">
    <property type="entry name" value="Plug_dom"/>
</dbReference>
<dbReference type="PANTHER" id="PTHR32552">
    <property type="entry name" value="FERRICHROME IRON RECEPTOR-RELATED"/>
    <property type="match status" value="1"/>
</dbReference>
<evidence type="ECO:0000256" key="6">
    <source>
        <dbReference type="ARBA" id="ARBA00023077"/>
    </source>
</evidence>
<evidence type="ECO:0000256" key="10">
    <source>
        <dbReference type="PROSITE-ProRule" id="PRU01360"/>
    </source>
</evidence>
<evidence type="ECO:0000256" key="4">
    <source>
        <dbReference type="ARBA" id="ARBA00022452"/>
    </source>
</evidence>
<feature type="domain" description="TonB-dependent receptor-like beta-barrel" evidence="13">
    <location>
        <begin position="288"/>
        <end position="668"/>
    </location>
</feature>
<dbReference type="Gene3D" id="2.40.170.20">
    <property type="entry name" value="TonB-dependent receptor, beta-barrel domain"/>
    <property type="match status" value="1"/>
</dbReference>
<feature type="chain" id="PRO_5045687728" evidence="12">
    <location>
        <begin position="33"/>
        <end position="698"/>
    </location>
</feature>
<reference evidence="15 16" key="1">
    <citation type="journal article" date="2013" name="Int. J. Syst. Evol. Microbiol.">
        <title>Sphingomonas kyungheensis sp. nov., a bacterium with ginsenoside-converting activity isolated from soil of a ginseng field.</title>
        <authorList>
            <person name="Son H.M."/>
            <person name="Yang J.E."/>
            <person name="Park Y."/>
            <person name="Han C.K."/>
            <person name="Kim S.G."/>
            <person name="Kook M."/>
            <person name="Yi T.H."/>
        </authorList>
    </citation>
    <scope>NUCLEOTIDE SEQUENCE [LARGE SCALE GENOMIC DNA]</scope>
    <source>
        <strain evidence="15 16">LMG 26582</strain>
    </source>
</reference>
<evidence type="ECO:0000256" key="12">
    <source>
        <dbReference type="SAM" id="SignalP"/>
    </source>
</evidence>
<comment type="subcellular location">
    <subcellularLocation>
        <location evidence="1 10">Cell outer membrane</location>
        <topology evidence="1 10">Multi-pass membrane protein</topology>
    </subcellularLocation>
</comment>
<accession>A0ABU8GY50</accession>
<keyword evidence="6 11" id="KW-0798">TonB box</keyword>
<protein>
    <submittedName>
        <fullName evidence="15">TonB-dependent siderophore receptor</fullName>
    </submittedName>
</protein>
<dbReference type="CDD" id="cd01347">
    <property type="entry name" value="ligand_gated_channel"/>
    <property type="match status" value="1"/>
</dbReference>
<organism evidence="15 16">
    <name type="scientific">Sphingomonas kyungheensis</name>
    <dbReference type="NCBI Taxonomy" id="1069987"/>
    <lineage>
        <taxon>Bacteria</taxon>
        <taxon>Pseudomonadati</taxon>
        <taxon>Pseudomonadota</taxon>
        <taxon>Alphaproteobacteria</taxon>
        <taxon>Sphingomonadales</taxon>
        <taxon>Sphingomonadaceae</taxon>
        <taxon>Sphingomonas</taxon>
    </lineage>
</organism>
<keyword evidence="16" id="KW-1185">Reference proteome</keyword>
<evidence type="ECO:0000256" key="5">
    <source>
        <dbReference type="ARBA" id="ARBA00022692"/>
    </source>
</evidence>
<evidence type="ECO:0000256" key="2">
    <source>
        <dbReference type="ARBA" id="ARBA00009810"/>
    </source>
</evidence>
<dbReference type="InterPro" id="IPR039426">
    <property type="entry name" value="TonB-dep_rcpt-like"/>
</dbReference>
<gene>
    <name evidence="15" type="ORF">V8201_01715</name>
</gene>
<feature type="signal peptide" evidence="12">
    <location>
        <begin position="1"/>
        <end position="32"/>
    </location>
</feature>
<dbReference type="PANTHER" id="PTHR32552:SF82">
    <property type="entry name" value="FCUA PROTEIN"/>
    <property type="match status" value="1"/>
</dbReference>